<reference evidence="2 3" key="1">
    <citation type="submission" date="2024-01" db="EMBL/GenBank/DDBJ databases">
        <title>The genomes of 5 underutilized Papilionoideae crops provide insights into root nodulation and disease resistance.</title>
        <authorList>
            <person name="Yuan L."/>
        </authorList>
    </citation>
    <scope>NUCLEOTIDE SEQUENCE [LARGE SCALE GENOMIC DNA]</scope>
    <source>
        <strain evidence="2">LY-2023</strain>
        <tissue evidence="2">Leaf</tissue>
    </source>
</reference>
<feature type="region of interest" description="Disordered" evidence="1">
    <location>
        <begin position="61"/>
        <end position="83"/>
    </location>
</feature>
<keyword evidence="3" id="KW-1185">Reference proteome</keyword>
<dbReference type="EMBL" id="JAYKXN010000002">
    <property type="protein sequence ID" value="KAK7310592.1"/>
    <property type="molecule type" value="Genomic_DNA"/>
</dbReference>
<comment type="caution">
    <text evidence="2">The sequence shown here is derived from an EMBL/GenBank/DDBJ whole genome shotgun (WGS) entry which is preliminary data.</text>
</comment>
<name>A0AAN9PUF3_CLITE</name>
<dbReference type="AlphaFoldDB" id="A0AAN9PUF3"/>
<dbReference type="Proteomes" id="UP001359559">
    <property type="component" value="Unassembled WGS sequence"/>
</dbReference>
<accession>A0AAN9PUF3</accession>
<sequence length="83" mass="9462">MSTFYSKYNKQGNIKTCYSKNLMMDIHINSADITKLNAGDSLLLALSCANKLETENQNYKKRKYKDLDGHDQQQANKQIGDAK</sequence>
<evidence type="ECO:0000256" key="1">
    <source>
        <dbReference type="SAM" id="MobiDB-lite"/>
    </source>
</evidence>
<gene>
    <name evidence="2" type="ORF">RJT34_08187</name>
</gene>
<organism evidence="2 3">
    <name type="scientific">Clitoria ternatea</name>
    <name type="common">Butterfly pea</name>
    <dbReference type="NCBI Taxonomy" id="43366"/>
    <lineage>
        <taxon>Eukaryota</taxon>
        <taxon>Viridiplantae</taxon>
        <taxon>Streptophyta</taxon>
        <taxon>Embryophyta</taxon>
        <taxon>Tracheophyta</taxon>
        <taxon>Spermatophyta</taxon>
        <taxon>Magnoliopsida</taxon>
        <taxon>eudicotyledons</taxon>
        <taxon>Gunneridae</taxon>
        <taxon>Pentapetalae</taxon>
        <taxon>rosids</taxon>
        <taxon>fabids</taxon>
        <taxon>Fabales</taxon>
        <taxon>Fabaceae</taxon>
        <taxon>Papilionoideae</taxon>
        <taxon>50 kb inversion clade</taxon>
        <taxon>NPAAA clade</taxon>
        <taxon>indigoferoid/millettioid clade</taxon>
        <taxon>Phaseoleae</taxon>
        <taxon>Clitoria</taxon>
    </lineage>
</organism>
<protein>
    <submittedName>
        <fullName evidence="2">Uncharacterized protein</fullName>
    </submittedName>
</protein>
<evidence type="ECO:0000313" key="2">
    <source>
        <dbReference type="EMBL" id="KAK7310592.1"/>
    </source>
</evidence>
<proteinExistence type="predicted"/>
<evidence type="ECO:0000313" key="3">
    <source>
        <dbReference type="Proteomes" id="UP001359559"/>
    </source>
</evidence>